<evidence type="ECO:0008006" key="2">
    <source>
        <dbReference type="Google" id="ProtNLM"/>
    </source>
</evidence>
<comment type="caution">
    <text evidence="1">The sequence shown here is derived from an EMBL/GenBank/DDBJ whole genome shotgun (WGS) entry which is preliminary data.</text>
</comment>
<name>A0A644TKD9_9ZZZZ</name>
<accession>A0A644TKD9</accession>
<reference evidence="1" key="1">
    <citation type="submission" date="2019-08" db="EMBL/GenBank/DDBJ databases">
        <authorList>
            <person name="Kucharzyk K."/>
            <person name="Murdoch R.W."/>
            <person name="Higgins S."/>
            <person name="Loffler F."/>
        </authorList>
    </citation>
    <scope>NUCLEOTIDE SEQUENCE</scope>
</reference>
<dbReference type="EMBL" id="VSSQ01000031">
    <property type="protein sequence ID" value="MPL66171.1"/>
    <property type="molecule type" value="Genomic_DNA"/>
</dbReference>
<gene>
    <name evidence="1" type="ORF">SDC9_11840</name>
</gene>
<organism evidence="1">
    <name type="scientific">bioreactor metagenome</name>
    <dbReference type="NCBI Taxonomy" id="1076179"/>
    <lineage>
        <taxon>unclassified sequences</taxon>
        <taxon>metagenomes</taxon>
        <taxon>ecological metagenomes</taxon>
    </lineage>
</organism>
<dbReference type="AlphaFoldDB" id="A0A644TKD9"/>
<sequence>MKKKNSINIKEICEKLFKKNDFKIIYESSKDGYLISLSNNLNKYLEEIKKIEKKTNLINNILIENIESLNKTLLSVIKIYLEGKSGQAYMEFKNKMDKFICTAGNLRKKLKINDKVSFYRVRTSMNEVSKIEQLFHIPFDQRELVSTQRYSISGVPSLYLGSSIYCCWLEIGKPSLSQMYISRFQNIREIDILDFTISYDNFIPKNLDDWNDDFNKGKESLFKSYLLMYPLIMACSYRKQFDSKPFIIEYIIPNLLLQWIQDEKSQVDAIQYYSTKADISEYTKNLVLPPKDFNYKYCSKLVDSFTLTIPASWQLLDIIDKNIKQNNYTTIRKEENIQDLVIKNYQYTRFYSIEEYLKKLELKNVNLTN</sequence>
<protein>
    <recommendedName>
        <fullName evidence="2">RES domain-containing protein</fullName>
    </recommendedName>
</protein>
<proteinExistence type="predicted"/>
<evidence type="ECO:0000313" key="1">
    <source>
        <dbReference type="EMBL" id="MPL66171.1"/>
    </source>
</evidence>